<dbReference type="SUPFAM" id="SSF101898">
    <property type="entry name" value="NHL repeat"/>
    <property type="match status" value="1"/>
</dbReference>
<dbReference type="Pfam" id="PF17164">
    <property type="entry name" value="DUF5122"/>
    <property type="match status" value="6"/>
</dbReference>
<reference evidence="1" key="1">
    <citation type="submission" date="2022-06" db="EMBL/GenBank/DDBJ databases">
        <title>Investigating genetic diversity within the most abundant and prevalent non-pathogenic leaf-associated bacterial species interacting with Arabidopsis thaliana in natural habitats.</title>
        <authorList>
            <person name="Ramirez-Sanchez D."/>
            <person name="Gibelin-Viala C."/>
            <person name="Mayjonade B."/>
            <person name="Duflos R."/>
            <person name="Belmonte E."/>
            <person name="Pailler V."/>
            <person name="Bartoli C."/>
            <person name="Carrere S."/>
            <person name="Vailleau F."/>
            <person name="Roux F."/>
        </authorList>
    </citation>
    <scope>NUCLEOTIDE SEQUENCE</scope>
    <source>
        <strain evidence="1">OTU6ESPEB1</strain>
    </source>
</reference>
<name>A0ABY5CCW1_9PSED</name>
<dbReference type="EMBL" id="CP099599">
    <property type="protein sequence ID" value="UST83924.1"/>
    <property type="molecule type" value="Genomic_DNA"/>
</dbReference>
<accession>A0ABY5CCW1</accession>
<keyword evidence="2" id="KW-1185">Reference proteome</keyword>
<dbReference type="NCBIfam" id="TIGR02608">
    <property type="entry name" value="delta_60_rpt"/>
    <property type="match status" value="11"/>
</dbReference>
<dbReference type="Proteomes" id="UP001056851">
    <property type="component" value="Chromosome"/>
</dbReference>
<evidence type="ECO:0008006" key="3">
    <source>
        <dbReference type="Google" id="ProtNLM"/>
    </source>
</evidence>
<gene>
    <name evidence="1" type="ORF">NF677_20655</name>
</gene>
<organism evidence="1 2">
    <name type="scientific">Pseudomonas siliginis</name>
    <dbReference type="NCBI Taxonomy" id="2842346"/>
    <lineage>
        <taxon>Bacteria</taxon>
        <taxon>Pseudomonadati</taxon>
        <taxon>Pseudomonadota</taxon>
        <taxon>Gammaproteobacteria</taxon>
        <taxon>Pseudomonadales</taxon>
        <taxon>Pseudomonadaceae</taxon>
        <taxon>Pseudomonas</taxon>
    </lineage>
</organism>
<protein>
    <recommendedName>
        <fullName evidence="3">Delta-60 repeat domain-containing protein</fullName>
    </recommendedName>
</protein>
<dbReference type="Gene3D" id="2.80.10.50">
    <property type="match status" value="5"/>
</dbReference>
<dbReference type="RefSeq" id="WP_252884755.1">
    <property type="nucleotide sequence ID" value="NZ_CP099599.1"/>
</dbReference>
<evidence type="ECO:0000313" key="1">
    <source>
        <dbReference type="EMBL" id="UST83924.1"/>
    </source>
</evidence>
<proteinExistence type="predicted"/>
<sequence>MNDSIRLTQEDDGRDKTFADNGFFLLDRLSLGRKSIVSAVKTNYYASAERIYFTGQERSGATDSPYLLGCLKPDGTLDPDFGDNGIIIGNFIQRTESAGSSITLLDDGKILLTGMIYGTSTPALARFFADGKRDTGFGVDGYVILRRPISSVDQDLPGTAEKNASQEFSTSATSLADGKILVVNTYVVTHQTDTRAYLFLLNSDGSYDTDFNGTGYVQVIYPGADPDQVKLRSAGVDHDGTIVVAGALGSNPSERVPLMARYARDGKPVSGFGTAGFFAPPQTFKSAEFKAVIGQPNKRLLGIGSTDDGQGLLISLEADGKYNIQFNGASPLLTRLDDSITYWTAGAMQPDGKIVLCGAIKPADESSPGVVARLLDNGALDTTFHERGWTSTRVDGVTRFNALALQKDGKIIVGGFRHDDGAIQGLILRYQANGTNALPSTSSNEGQLDPAFGTLGLALLNASETEGTSILPRGLGVDSTGRIYAVGAQHISRARFSYWCMRMSGSGVVDSTFGKAGYVTGEFDPNESGPSYSAINEVVELRDGKILLIGDYHDGSFATWIGLLRLLPDGRPDPDFGDKGQVLIPLGSLSANRKLRDESSLATALVQSFSQGPVLPDGKILVQTQIYDGMEQTQSVVIRLMPNGALDTTFNQTGKVRVAHPDYPHTLLTDIVVDHEGKYALSGYCFGQRHLRFDALFSKLEINGALDTSFATAGYLVVKPNSEEQNFFIPKLVSQTNRRLLGVGYEHPEGKQGLLISRESDGSANIQFNRGEPLLTRLDGRSTRWASATLQQDASILVFGYLSDPGRTVIAKFTDRGELDKTLGAGTGWLQFDVMSGFMHASLLAEHSVLFIATVMLHGRRMPCVARGLLTTKSQNLDSASKPDLAGG</sequence>
<dbReference type="InterPro" id="IPR013431">
    <property type="entry name" value="Delta_60_rpt"/>
</dbReference>
<evidence type="ECO:0000313" key="2">
    <source>
        <dbReference type="Proteomes" id="UP001056851"/>
    </source>
</evidence>